<proteinExistence type="predicted"/>
<name>A0A0F9YLX2_9MICR</name>
<protein>
    <submittedName>
        <fullName evidence="1">Uncharacterized protein</fullName>
    </submittedName>
</protein>
<dbReference type="RefSeq" id="XP_024329504.1">
    <property type="nucleotide sequence ID" value="XM_024474779.1"/>
</dbReference>
<dbReference type="Proteomes" id="UP000034350">
    <property type="component" value="Unassembled WGS sequence"/>
</dbReference>
<dbReference type="AlphaFoldDB" id="A0A0F9YLX2"/>
<reference evidence="1 2" key="1">
    <citation type="journal article" date="2015" name="Environ. Microbiol.">
        <title>Genome analyses suggest the presence of polyploidy and recent human-driven expansions in eight global populations of the honeybee pathogen Nosema ceranae.</title>
        <authorList>
            <person name="Pelin A."/>
            <person name="Selman M."/>
            <person name="Aris-Brosou S."/>
            <person name="Farinelli L."/>
            <person name="Corradi N."/>
        </authorList>
    </citation>
    <scope>NUCLEOTIDE SEQUENCE [LARGE SCALE GENOMIC DNA]</scope>
    <source>
        <strain evidence="1 2">PA08 1199</strain>
    </source>
</reference>
<dbReference type="VEuPathDB" id="MicrosporidiaDB:AAJ76_2450002729"/>
<comment type="caution">
    <text evidence="1">The sequence shown here is derived from an EMBL/GenBank/DDBJ whole genome shotgun (WGS) entry which is preliminary data.</text>
</comment>
<dbReference type="EMBL" id="JPQZ01000245">
    <property type="protein sequence ID" value="KKO73762.1"/>
    <property type="molecule type" value="Genomic_DNA"/>
</dbReference>
<dbReference type="GeneID" id="36319707"/>
<evidence type="ECO:0000313" key="1">
    <source>
        <dbReference type="EMBL" id="KKO73762.1"/>
    </source>
</evidence>
<keyword evidence="2" id="KW-1185">Reference proteome</keyword>
<dbReference type="OrthoDB" id="6379547at2759"/>
<sequence length="72" mass="8198">MRIMVVATYMDGYAYRCSSKACRSKASLKKGSKMASLNIEFVKIRGGIYCWVYDYTPTRAIDLCDCSKTTYI</sequence>
<dbReference type="VEuPathDB" id="MicrosporidiaDB:NCER_102224"/>
<organism evidence="1 2">
    <name type="scientific">Vairimorpha ceranae</name>
    <dbReference type="NCBI Taxonomy" id="40302"/>
    <lineage>
        <taxon>Eukaryota</taxon>
        <taxon>Fungi</taxon>
        <taxon>Fungi incertae sedis</taxon>
        <taxon>Microsporidia</taxon>
        <taxon>Nosematidae</taxon>
        <taxon>Vairimorpha</taxon>
    </lineage>
</organism>
<evidence type="ECO:0000313" key="2">
    <source>
        <dbReference type="Proteomes" id="UP000034350"/>
    </source>
</evidence>
<accession>A0A0F9YLX2</accession>
<gene>
    <name evidence="1" type="ORF">AAJ76_2450002729</name>
</gene>